<comment type="subcellular location">
    <subcellularLocation>
        <location evidence="1">Golgi apparatus membrane</location>
        <topology evidence="1">Single-pass type II membrane protein</topology>
    </subcellularLocation>
    <subcellularLocation>
        <location evidence="18">Golgi apparatus</location>
        <location evidence="18">Golgi stack membrane</location>
    </subcellularLocation>
    <subcellularLocation>
        <location evidence="2">Secreted</location>
    </subcellularLocation>
</comment>
<evidence type="ECO:0000256" key="19">
    <source>
        <dbReference type="ARBA" id="ARBA00039106"/>
    </source>
</evidence>
<evidence type="ECO:0000256" key="16">
    <source>
        <dbReference type="ARBA" id="ARBA00023180"/>
    </source>
</evidence>
<evidence type="ECO:0000256" key="10">
    <source>
        <dbReference type="ARBA" id="ARBA00022968"/>
    </source>
</evidence>
<evidence type="ECO:0000256" key="29">
    <source>
        <dbReference type="ARBA" id="ARBA00062545"/>
    </source>
</evidence>
<keyword evidence="12" id="KW-0333">Golgi apparatus</keyword>
<keyword evidence="9" id="KW-0812">Transmembrane</keyword>
<comment type="catalytic activity">
    <reaction evidence="28">
        <text>a globoside GalGb4Cer + CMP-N-acetyl-beta-neuraminate = a globoside MSGG + CMP + H(+)</text>
        <dbReference type="Rhea" id="RHEA:65372"/>
        <dbReference type="ChEBI" id="CHEBI:15378"/>
        <dbReference type="ChEBI" id="CHEBI:57812"/>
        <dbReference type="ChEBI" id="CHEBI:60377"/>
        <dbReference type="ChEBI" id="CHEBI:140623"/>
        <dbReference type="ChEBI" id="CHEBI:140691"/>
    </reaction>
    <physiologicalReaction direction="left-to-right" evidence="28">
        <dbReference type="Rhea" id="RHEA:65373"/>
    </physiologicalReaction>
</comment>
<dbReference type="EC" id="2.4.3.2" evidence="19"/>
<evidence type="ECO:0000256" key="28">
    <source>
        <dbReference type="ARBA" id="ARBA00052027"/>
    </source>
</evidence>
<comment type="subunit">
    <text evidence="29">Homodimer; disulfide-linked. Homodimer formation occurs in the endoplasmic reticulum.</text>
</comment>
<dbReference type="GeneID" id="108508008"/>
<name>A0A6J0J1A7_9PASS</name>
<keyword evidence="6" id="KW-0964">Secreted</keyword>
<comment type="catalytic activity">
    <reaction evidence="25">
        <text>a ganglioside GM1 (d18:1(4E)) + CMP-N-acetyl-beta-neuraminate = a ganglioside GD1a (d18:1(4E)) + CMP + H(+)</text>
        <dbReference type="Rhea" id="RHEA:18021"/>
        <dbReference type="ChEBI" id="CHEBI:15378"/>
        <dbReference type="ChEBI" id="CHEBI:57812"/>
        <dbReference type="ChEBI" id="CHEBI:60377"/>
        <dbReference type="ChEBI" id="CHEBI:77709"/>
        <dbReference type="ChEBI" id="CHEBI:78445"/>
        <dbReference type="EC" id="2.4.3.2"/>
    </reaction>
    <physiologicalReaction direction="left-to-right" evidence="25">
        <dbReference type="Rhea" id="RHEA:18022"/>
    </physiologicalReaction>
</comment>
<dbReference type="OrthoDB" id="10264956at2759"/>
<evidence type="ECO:0000256" key="20">
    <source>
        <dbReference type="ARBA" id="ARBA00039107"/>
    </source>
</evidence>
<comment type="pathway">
    <text evidence="4">Glycolipid biosynthesis.</text>
</comment>
<evidence type="ECO:0000256" key="30">
    <source>
        <dbReference type="ARBA" id="ARBA00072809"/>
    </source>
</evidence>
<dbReference type="EC" id="2.4.3.4" evidence="20"/>
<evidence type="ECO:0000256" key="24">
    <source>
        <dbReference type="ARBA" id="ARBA00043673"/>
    </source>
</evidence>
<keyword evidence="15" id="KW-1015">Disulfide bond</keyword>
<dbReference type="InterPro" id="IPR051757">
    <property type="entry name" value="Beta-gal_alpha2-3_sialyltrans"/>
</dbReference>
<dbReference type="GO" id="GO:0006629">
    <property type="term" value="P:lipid metabolic process"/>
    <property type="evidence" value="ECO:0007669"/>
    <property type="project" value="UniProtKB-KW"/>
</dbReference>
<dbReference type="PANTHER" id="PTHR46032:SF1">
    <property type="entry name" value="ST3 BETA-GALACTOSIDE ALPHA-2,3-SIALYLTRANSFERASE 1"/>
    <property type="match status" value="1"/>
</dbReference>
<dbReference type="GO" id="GO:0003836">
    <property type="term" value="F:beta-galactoside (CMP) alpha-2,3-sialyltransferase activity"/>
    <property type="evidence" value="ECO:0007669"/>
    <property type="project" value="UniProtKB-EC"/>
</dbReference>
<evidence type="ECO:0000256" key="21">
    <source>
        <dbReference type="ARBA" id="ARBA00042448"/>
    </source>
</evidence>
<keyword evidence="7" id="KW-0328">Glycosyltransferase</keyword>
<evidence type="ECO:0000256" key="14">
    <source>
        <dbReference type="ARBA" id="ARBA00023136"/>
    </source>
</evidence>
<comment type="pathway">
    <text evidence="3">Protein modification; protein glycosylation.</text>
</comment>
<gene>
    <name evidence="35" type="primary">LOC108508008</name>
</gene>
<keyword evidence="14" id="KW-0472">Membrane</keyword>
<dbReference type="Gene3D" id="3.90.1480.20">
    <property type="entry name" value="Glycosyl transferase family 29"/>
    <property type="match status" value="1"/>
</dbReference>
<evidence type="ECO:0000256" key="17">
    <source>
        <dbReference type="ARBA" id="ARBA00036292"/>
    </source>
</evidence>
<evidence type="ECO:0000256" key="25">
    <source>
        <dbReference type="ARBA" id="ARBA00043773"/>
    </source>
</evidence>
<comment type="catalytic activity">
    <reaction evidence="24">
        <text>a ganglioside GA1 (d18:1(4E)) + CMP-N-acetyl-beta-neuraminate = a ganglioside GM1b (d18:1(4E)) + CMP + H(+)</text>
        <dbReference type="Rhea" id="RHEA:47560"/>
        <dbReference type="ChEBI" id="CHEBI:15378"/>
        <dbReference type="ChEBI" id="CHEBI:27938"/>
        <dbReference type="ChEBI" id="CHEBI:57812"/>
        <dbReference type="ChEBI" id="CHEBI:60377"/>
        <dbReference type="ChEBI" id="CHEBI:78568"/>
    </reaction>
    <physiologicalReaction direction="left-to-right" evidence="24">
        <dbReference type="Rhea" id="RHEA:47561"/>
    </physiologicalReaction>
</comment>
<comment type="catalytic activity">
    <reaction evidence="26">
        <text>a ganglioside GA1 + CMP-N-acetyl-beta-neuraminate = a ganglioside GM1b + CMP + H(+)</text>
        <dbReference type="Rhea" id="RHEA:48244"/>
        <dbReference type="ChEBI" id="CHEBI:15378"/>
        <dbReference type="ChEBI" id="CHEBI:57812"/>
        <dbReference type="ChEBI" id="CHEBI:60377"/>
        <dbReference type="ChEBI" id="CHEBI:88069"/>
        <dbReference type="ChEBI" id="CHEBI:90151"/>
    </reaction>
    <physiologicalReaction direction="left-to-right" evidence="26">
        <dbReference type="Rhea" id="RHEA:48245"/>
    </physiologicalReaction>
</comment>
<comment type="catalytic activity">
    <reaction evidence="27">
        <text>ganglioside GM1 (d18:1(4E)/18:0) + CMP-N-acetyl-beta-neuraminate = ganglioside GD1a (18:1(4E)/18:0) + CMP + H(+)</text>
        <dbReference type="Rhea" id="RHEA:48248"/>
        <dbReference type="ChEBI" id="CHEBI:15378"/>
        <dbReference type="ChEBI" id="CHEBI:57812"/>
        <dbReference type="ChEBI" id="CHEBI:60377"/>
        <dbReference type="ChEBI" id="CHEBI:73110"/>
        <dbReference type="ChEBI" id="CHEBI:90153"/>
    </reaction>
    <physiologicalReaction direction="left-to-right" evidence="27">
        <dbReference type="Rhea" id="RHEA:48249"/>
    </physiologicalReaction>
</comment>
<proteinExistence type="inferred from homology"/>
<comment type="similarity">
    <text evidence="5">Belongs to the glycosyltransferase 29 family.</text>
</comment>
<evidence type="ECO:0000256" key="2">
    <source>
        <dbReference type="ARBA" id="ARBA00004613"/>
    </source>
</evidence>
<protein>
    <recommendedName>
        <fullName evidence="30">CMP-N-acetylneuraminate-beta-galactosamide-alpha-2,3-sialyltransferase 2</fullName>
        <ecNumber evidence="19">2.4.3.2</ecNumber>
        <ecNumber evidence="20">2.4.3.4</ecNumber>
    </recommendedName>
    <alternativeName>
        <fullName evidence="23">Gal-NAc6S</fullName>
    </alternativeName>
    <alternativeName>
        <fullName evidence="21">Gal-beta-1,3-GalNAc-alpha-2,3-sialyltransferase</fullName>
    </alternativeName>
    <alternativeName>
        <fullName evidence="22">Monosialoganglioside sialyltransferase</fullName>
    </alternativeName>
    <alternativeName>
        <fullName evidence="31">ST3Gal II</fullName>
    </alternativeName>
    <alternativeName>
        <fullName evidence="32">ST3GalA.2</fullName>
    </alternativeName>
    <alternativeName>
        <fullName evidence="33">Sialyltransferase 4B</fullName>
    </alternativeName>
</protein>
<evidence type="ECO:0000256" key="23">
    <source>
        <dbReference type="ARBA" id="ARBA00042991"/>
    </source>
</evidence>
<reference evidence="35" key="1">
    <citation type="submission" date="2025-08" db="UniProtKB">
        <authorList>
            <consortium name="RefSeq"/>
        </authorList>
    </citation>
    <scope>IDENTIFICATION</scope>
</reference>
<dbReference type="GO" id="GO:0032580">
    <property type="term" value="C:Golgi cisterna membrane"/>
    <property type="evidence" value="ECO:0007669"/>
    <property type="project" value="UniProtKB-SubCell"/>
</dbReference>
<dbReference type="InterPro" id="IPR038578">
    <property type="entry name" value="GT29-like_sf"/>
</dbReference>
<dbReference type="GO" id="GO:0005576">
    <property type="term" value="C:extracellular region"/>
    <property type="evidence" value="ECO:0007669"/>
    <property type="project" value="UniProtKB-SubCell"/>
</dbReference>
<evidence type="ECO:0000256" key="26">
    <source>
        <dbReference type="ARBA" id="ARBA00043816"/>
    </source>
</evidence>
<accession>A0A6J0J1A7</accession>
<evidence type="ECO:0000256" key="22">
    <source>
        <dbReference type="ARBA" id="ARBA00042990"/>
    </source>
</evidence>
<evidence type="ECO:0000256" key="31">
    <source>
        <dbReference type="ARBA" id="ARBA00081228"/>
    </source>
</evidence>
<sequence length="342" mass="38360">MLFASTMANARGCLQEGKRVARRMLNQRRTKVVLALCLLLALWQCFRALMDDFGPVPWAPSLLHTPGVPCPARANSSVWFNERYEAAAGLLLTGAAQELSADVVQWWLTLQGPMNGVQLQAIIRQLFSVLRAPTGDVLDPPRCRTCAVVGNSGRLKGSSHGLLIDAHDWVLRMNRAKVAGFELDVGTRTTHHFMYPESAVNLGPGVHLVLVPFKPLDLQWVTSAFSTGEVTRTYVRVKQFIKADRNKVLILSPAFLKYIHDKWTQHHGRYPSTGFTALLFALHTCQQVSVFGFGADSEGNWHHYWEENHGAGAFRRTRVHDADVEFSIIERLADEGRILFYK</sequence>
<evidence type="ECO:0000256" key="4">
    <source>
        <dbReference type="ARBA" id="ARBA00004934"/>
    </source>
</evidence>
<evidence type="ECO:0000256" key="12">
    <source>
        <dbReference type="ARBA" id="ARBA00023034"/>
    </source>
</evidence>
<evidence type="ECO:0000256" key="3">
    <source>
        <dbReference type="ARBA" id="ARBA00004922"/>
    </source>
</evidence>
<evidence type="ECO:0000256" key="7">
    <source>
        <dbReference type="ARBA" id="ARBA00022676"/>
    </source>
</evidence>
<evidence type="ECO:0000256" key="18">
    <source>
        <dbReference type="ARBA" id="ARBA00037859"/>
    </source>
</evidence>
<evidence type="ECO:0000256" key="33">
    <source>
        <dbReference type="ARBA" id="ARBA00082805"/>
    </source>
</evidence>
<keyword evidence="10" id="KW-0735">Signal-anchor</keyword>
<dbReference type="GO" id="GO:0000139">
    <property type="term" value="C:Golgi membrane"/>
    <property type="evidence" value="ECO:0007669"/>
    <property type="project" value="UniProtKB-SubCell"/>
</dbReference>
<evidence type="ECO:0000256" key="8">
    <source>
        <dbReference type="ARBA" id="ARBA00022679"/>
    </source>
</evidence>
<evidence type="ECO:0000256" key="9">
    <source>
        <dbReference type="ARBA" id="ARBA00022692"/>
    </source>
</evidence>
<keyword evidence="34" id="KW-1185">Reference proteome</keyword>
<dbReference type="InterPro" id="IPR001675">
    <property type="entry name" value="Glyco_trans_29"/>
</dbReference>
<dbReference type="Proteomes" id="UP000504624">
    <property type="component" value="Unplaced"/>
</dbReference>
<dbReference type="FunFam" id="3.90.1480.20:FF:000002">
    <property type="entry name" value="CMP-N-acetylneuraminate-beta-galactosamide- alpha-2,3-sialyltransferase 2"/>
    <property type="match status" value="1"/>
</dbReference>
<keyword evidence="8" id="KW-0808">Transferase</keyword>
<evidence type="ECO:0000313" key="35">
    <source>
        <dbReference type="RefSeq" id="XP_017691966.1"/>
    </source>
</evidence>
<keyword evidence="11" id="KW-1133">Transmembrane helix</keyword>
<dbReference type="GO" id="GO:0097503">
    <property type="term" value="P:sialylation"/>
    <property type="evidence" value="ECO:0007669"/>
    <property type="project" value="TreeGrafter"/>
</dbReference>
<organism evidence="34 35">
    <name type="scientific">Lepidothrix coronata</name>
    <name type="common">blue-crowned manakin</name>
    <dbReference type="NCBI Taxonomy" id="321398"/>
    <lineage>
        <taxon>Eukaryota</taxon>
        <taxon>Metazoa</taxon>
        <taxon>Chordata</taxon>
        <taxon>Craniata</taxon>
        <taxon>Vertebrata</taxon>
        <taxon>Euteleostomi</taxon>
        <taxon>Archelosauria</taxon>
        <taxon>Archosauria</taxon>
        <taxon>Dinosauria</taxon>
        <taxon>Saurischia</taxon>
        <taxon>Theropoda</taxon>
        <taxon>Coelurosauria</taxon>
        <taxon>Aves</taxon>
        <taxon>Neognathae</taxon>
        <taxon>Neoaves</taxon>
        <taxon>Telluraves</taxon>
        <taxon>Australaves</taxon>
        <taxon>Passeriformes</taxon>
        <taxon>Pipridae</taxon>
        <taxon>Lepidothrix</taxon>
    </lineage>
</organism>
<evidence type="ECO:0000256" key="27">
    <source>
        <dbReference type="ARBA" id="ARBA00047509"/>
    </source>
</evidence>
<keyword evidence="13" id="KW-0443">Lipid metabolism</keyword>
<keyword evidence="16" id="KW-0325">Glycoprotein</keyword>
<dbReference type="CDD" id="cd23966">
    <property type="entry name" value="GT29_ST3GAL1_2"/>
    <property type="match status" value="1"/>
</dbReference>
<evidence type="ECO:0000256" key="15">
    <source>
        <dbReference type="ARBA" id="ARBA00023157"/>
    </source>
</evidence>
<dbReference type="GO" id="GO:0047288">
    <property type="term" value="F:beta-D-galactosyl-(1-&gt;3)-N-acetyl-beta-D-galactosaminide alpha-2,3- sialyltransferase"/>
    <property type="evidence" value="ECO:0007669"/>
    <property type="project" value="UniProtKB-EC"/>
</dbReference>
<dbReference type="RefSeq" id="XP_017691966.1">
    <property type="nucleotide sequence ID" value="XM_017836477.1"/>
</dbReference>
<dbReference type="PANTHER" id="PTHR46032">
    <property type="entry name" value="ALPHA-2,3-SIALYLTRANSFERASE ST3GAL I ISOFORM X1"/>
    <property type="match status" value="1"/>
</dbReference>
<evidence type="ECO:0000256" key="13">
    <source>
        <dbReference type="ARBA" id="ARBA00023098"/>
    </source>
</evidence>
<dbReference type="AlphaFoldDB" id="A0A6J0J1A7"/>
<evidence type="ECO:0000256" key="1">
    <source>
        <dbReference type="ARBA" id="ARBA00004323"/>
    </source>
</evidence>
<evidence type="ECO:0000256" key="32">
    <source>
        <dbReference type="ARBA" id="ARBA00081332"/>
    </source>
</evidence>
<evidence type="ECO:0000256" key="6">
    <source>
        <dbReference type="ARBA" id="ARBA00022525"/>
    </source>
</evidence>
<dbReference type="Pfam" id="PF00777">
    <property type="entry name" value="Glyco_transf_29"/>
    <property type="match status" value="1"/>
</dbReference>
<evidence type="ECO:0000256" key="5">
    <source>
        <dbReference type="ARBA" id="ARBA00006003"/>
    </source>
</evidence>
<comment type="catalytic activity">
    <reaction evidence="17">
        <text>a beta-D-galactosyl-(1-&gt;3)-N-acetyl-alpha-D-galactosaminyl derivative + CMP-N-acetyl-beta-neuraminate = an N-acetyl-alpha-neuraminyl-(2-&gt;3)-beta-D-galactosyl-(1-&gt;3)-N-acetyl-alpha-D-galactosaminyl derivative + CMP + H(+)</text>
        <dbReference type="Rhea" id="RHEA:21616"/>
        <dbReference type="ChEBI" id="CHEBI:15378"/>
        <dbReference type="ChEBI" id="CHEBI:57812"/>
        <dbReference type="ChEBI" id="CHEBI:60377"/>
        <dbReference type="ChEBI" id="CHEBI:133470"/>
        <dbReference type="ChEBI" id="CHEBI:139596"/>
        <dbReference type="EC" id="2.4.3.4"/>
    </reaction>
    <physiologicalReaction direction="left-to-right" evidence="17">
        <dbReference type="Rhea" id="RHEA:21617"/>
    </physiologicalReaction>
</comment>
<evidence type="ECO:0000313" key="34">
    <source>
        <dbReference type="Proteomes" id="UP000504624"/>
    </source>
</evidence>
<evidence type="ECO:0000256" key="11">
    <source>
        <dbReference type="ARBA" id="ARBA00022989"/>
    </source>
</evidence>